<feature type="region of interest" description="Disordered" evidence="1">
    <location>
        <begin position="356"/>
        <end position="384"/>
    </location>
</feature>
<dbReference type="InterPro" id="IPR052179">
    <property type="entry name" value="DD-CPase-like"/>
</dbReference>
<accession>A0AAW6CYT1</accession>
<reference evidence="4" key="1">
    <citation type="submission" date="2023-01" db="EMBL/GenBank/DDBJ databases">
        <title>Human gut microbiome strain richness.</title>
        <authorList>
            <person name="Chen-Liaw A."/>
        </authorList>
    </citation>
    <scope>NUCLEOTIDE SEQUENCE</scope>
    <source>
        <strain evidence="4">1001283st1_G1_1001283B150217_161031</strain>
    </source>
</reference>
<keyword evidence="2" id="KW-0812">Transmembrane</keyword>
<dbReference type="SUPFAM" id="SSF49373">
    <property type="entry name" value="Invasin/intimin cell-adhesion fragments"/>
    <property type="match status" value="3"/>
</dbReference>
<proteinExistence type="predicted"/>
<dbReference type="InterPro" id="IPR003709">
    <property type="entry name" value="VanY-like_core_dom"/>
</dbReference>
<feature type="transmembrane region" description="Helical" evidence="2">
    <location>
        <begin position="67"/>
        <end position="92"/>
    </location>
</feature>
<comment type="caution">
    <text evidence="4">The sequence shown here is derived from an EMBL/GenBank/DDBJ whole genome shotgun (WGS) entry which is preliminary data.</text>
</comment>
<dbReference type="PANTHER" id="PTHR34385:SF1">
    <property type="entry name" value="PEPTIDOGLYCAN L-ALANYL-D-GLUTAMATE ENDOPEPTIDASE CWLK"/>
    <property type="match status" value="1"/>
</dbReference>
<dbReference type="Proteomes" id="UP001210809">
    <property type="component" value="Unassembled WGS sequence"/>
</dbReference>
<dbReference type="Pfam" id="PF02368">
    <property type="entry name" value="Big_2"/>
    <property type="match status" value="3"/>
</dbReference>
<dbReference type="InterPro" id="IPR003343">
    <property type="entry name" value="Big_2"/>
</dbReference>
<evidence type="ECO:0000313" key="4">
    <source>
        <dbReference type="EMBL" id="MDB8003064.1"/>
    </source>
</evidence>
<dbReference type="InterPro" id="IPR008964">
    <property type="entry name" value="Invasin/intimin_cell_adhesion"/>
</dbReference>
<keyword evidence="4" id="KW-0121">Carboxypeptidase</keyword>
<sequence length="562" mass="61569">MEPEKKYETSSIDDIKALFESRTDDNIIPLDELDGKFKPKPAATPVKASSPQYPKRKTSAQKKRNRLIANIMIYSGIALLIIMCAILVTLIFTGNNGDSIKGLEITNSGDITLRIGHSEKLKVKTEPSDTEYALSYVSADTSVATVSLDGKITGVSDGKTEITVSSGELSDSIIVIVKKDIIEKLDVSLAALSLDGGEEQKVTAKLTPSDAKDVSLSWKSADTEVATVDKDGNIKGVNTGETTVTVTDSVTGLSKDISVTVNGLELPDSMEFDKKSVTLEVGEVYNSVLKFSPEDITHTSAIYYTSDATIASVTNEGVITAKSEGSCTIEAYYENDFRLVATMEVNIIDPYVITQPETTVPETPKPETSKPQTSEPQTPSYNGSHKMEVIDGITYFDGVMIANKTYTLPASYNPGVQPVAMDAFYDMQAAAAADGISLWILSSFRSYEDQDVIYNRYVAQDGRDAADTYSSRPGHSDHQTGYTFDLNSLEQDFQYDPAGQWLDKNCYKYGFIIRYPKGKESSTGYMYEPWHVRYIGVDLATKVTQSGLSLEEYFGITSQYQD</sequence>
<evidence type="ECO:0000259" key="3">
    <source>
        <dbReference type="SMART" id="SM00635"/>
    </source>
</evidence>
<dbReference type="InterPro" id="IPR058193">
    <property type="entry name" value="VanY/YodJ_core_dom"/>
</dbReference>
<gene>
    <name evidence="4" type="ORF">PNE09_03160</name>
</gene>
<feature type="domain" description="BIG2" evidence="3">
    <location>
        <begin position="266"/>
        <end position="342"/>
    </location>
</feature>
<keyword evidence="2" id="KW-0472">Membrane</keyword>
<feature type="region of interest" description="Disordered" evidence="1">
    <location>
        <begin position="30"/>
        <end position="61"/>
    </location>
</feature>
<feature type="domain" description="BIG2" evidence="3">
    <location>
        <begin position="99"/>
        <end position="176"/>
    </location>
</feature>
<feature type="domain" description="BIG2" evidence="3">
    <location>
        <begin position="181"/>
        <end position="258"/>
    </location>
</feature>
<evidence type="ECO:0000256" key="2">
    <source>
        <dbReference type="SAM" id="Phobius"/>
    </source>
</evidence>
<dbReference type="EMBL" id="JAQLXW010000003">
    <property type="protein sequence ID" value="MDB8003064.1"/>
    <property type="molecule type" value="Genomic_DNA"/>
</dbReference>
<keyword evidence="2" id="KW-1133">Transmembrane helix</keyword>
<dbReference type="PANTHER" id="PTHR34385">
    <property type="entry name" value="D-ALANYL-D-ALANINE CARBOXYPEPTIDASE"/>
    <property type="match status" value="1"/>
</dbReference>
<dbReference type="AlphaFoldDB" id="A0AAW6CYT1"/>
<dbReference type="Gene3D" id="2.60.40.1080">
    <property type="match status" value="3"/>
</dbReference>
<protein>
    <submittedName>
        <fullName evidence="4">D-alanyl-D-alanine carboxypeptidase family protein</fullName>
    </submittedName>
</protein>
<dbReference type="GO" id="GO:0004180">
    <property type="term" value="F:carboxypeptidase activity"/>
    <property type="evidence" value="ECO:0007669"/>
    <property type="project" value="UniProtKB-KW"/>
</dbReference>
<keyword evidence="4" id="KW-0645">Protease</keyword>
<dbReference type="SUPFAM" id="SSF55166">
    <property type="entry name" value="Hedgehog/DD-peptidase"/>
    <property type="match status" value="1"/>
</dbReference>
<name>A0AAW6CYT1_9FIRM</name>
<evidence type="ECO:0000313" key="5">
    <source>
        <dbReference type="Proteomes" id="UP001210809"/>
    </source>
</evidence>
<dbReference type="InterPro" id="IPR009045">
    <property type="entry name" value="Zn_M74/Hedgehog-like"/>
</dbReference>
<keyword evidence="4" id="KW-0378">Hydrolase</keyword>
<evidence type="ECO:0000256" key="1">
    <source>
        <dbReference type="SAM" id="MobiDB-lite"/>
    </source>
</evidence>
<dbReference type="Gene3D" id="3.30.1380.10">
    <property type="match status" value="1"/>
</dbReference>
<dbReference type="Pfam" id="PF02557">
    <property type="entry name" value="VanY"/>
    <property type="match status" value="1"/>
</dbReference>
<dbReference type="GO" id="GO:0006508">
    <property type="term" value="P:proteolysis"/>
    <property type="evidence" value="ECO:0007669"/>
    <property type="project" value="InterPro"/>
</dbReference>
<dbReference type="SMART" id="SM00635">
    <property type="entry name" value="BID_2"/>
    <property type="match status" value="3"/>
</dbReference>
<organism evidence="4 5">
    <name type="scientific">[Eubacterium] siraeum</name>
    <dbReference type="NCBI Taxonomy" id="39492"/>
    <lineage>
        <taxon>Bacteria</taxon>
        <taxon>Bacillati</taxon>
        <taxon>Bacillota</taxon>
        <taxon>Clostridia</taxon>
        <taxon>Eubacteriales</taxon>
        <taxon>Oscillospiraceae</taxon>
        <taxon>Oscillospiraceae incertae sedis</taxon>
    </lineage>
</organism>
<dbReference type="CDD" id="cd14852">
    <property type="entry name" value="LD-carboxypeptidase"/>
    <property type="match status" value="1"/>
</dbReference>